<keyword evidence="17" id="KW-1185">Reference proteome</keyword>
<dbReference type="InterPro" id="IPR056595">
    <property type="entry name" value="Fact-SPT16_PH"/>
</dbReference>
<dbReference type="InterPro" id="IPR013719">
    <property type="entry name" value="RTT106/SPT16-like_middle_dom"/>
</dbReference>
<dbReference type="PANTHER" id="PTHR13980">
    <property type="entry name" value="CDC68 RELATED"/>
    <property type="match status" value="1"/>
</dbReference>
<dbReference type="Gene3D" id="2.30.29.150">
    <property type="match status" value="1"/>
</dbReference>
<dbReference type="Gene3D" id="2.30.29.30">
    <property type="entry name" value="Pleckstrin-homology domain (PH domain)/Phosphotyrosine-binding domain (PTB)"/>
    <property type="match status" value="1"/>
</dbReference>
<evidence type="ECO:0000256" key="3">
    <source>
        <dbReference type="ARBA" id="ARBA00022705"/>
    </source>
</evidence>
<evidence type="ECO:0000256" key="6">
    <source>
        <dbReference type="ARBA" id="ARBA00023054"/>
    </source>
</evidence>
<reference evidence="16 17" key="1">
    <citation type="submission" date="2017-12" db="EMBL/GenBank/DDBJ databases">
        <title>Sequencing, de novo assembly and annotation of complete genome of a new Thraustochytrid species, strain FCC1311.</title>
        <authorList>
            <person name="Sedici K."/>
            <person name="Godart F."/>
            <person name="Aiese Cigliano R."/>
            <person name="Sanseverino W."/>
            <person name="Barakat M."/>
            <person name="Ortet P."/>
            <person name="Marechal E."/>
            <person name="Cagnac O."/>
            <person name="Amato A."/>
        </authorList>
    </citation>
    <scope>NUCLEOTIDE SEQUENCE [LARGE SCALE GENOMIC DNA]</scope>
</reference>
<organism evidence="16 17">
    <name type="scientific">Hondaea fermentalgiana</name>
    <dbReference type="NCBI Taxonomy" id="2315210"/>
    <lineage>
        <taxon>Eukaryota</taxon>
        <taxon>Sar</taxon>
        <taxon>Stramenopiles</taxon>
        <taxon>Bigyra</taxon>
        <taxon>Labyrinthulomycetes</taxon>
        <taxon>Thraustochytrida</taxon>
        <taxon>Thraustochytriidae</taxon>
        <taxon>Hondaea</taxon>
    </lineage>
</organism>
<comment type="subunit">
    <text evidence="10">Component of the FACT complex.</text>
</comment>
<feature type="region of interest" description="Disordered" evidence="12">
    <location>
        <begin position="443"/>
        <end position="497"/>
    </location>
</feature>
<accession>A0A2R5GAA2</accession>
<feature type="domain" description="FACT complex subunit SPT16 middle" evidence="14">
    <location>
        <begin position="555"/>
        <end position="714"/>
    </location>
</feature>
<comment type="caution">
    <text evidence="16">The sequence shown here is derived from an EMBL/GenBank/DDBJ whole genome shotgun (WGS) entry which is preliminary data.</text>
</comment>
<dbReference type="OrthoDB" id="10251642at2759"/>
<evidence type="ECO:0000256" key="8">
    <source>
        <dbReference type="ARBA" id="ARBA00023204"/>
    </source>
</evidence>
<keyword evidence="9 10" id="KW-0539">Nucleus</keyword>
<feature type="compositionally biased region" description="Acidic residues" evidence="12">
    <location>
        <begin position="998"/>
        <end position="1032"/>
    </location>
</feature>
<dbReference type="Proteomes" id="UP000241890">
    <property type="component" value="Unassembled WGS sequence"/>
</dbReference>
<keyword evidence="4 10" id="KW-0227">DNA damage</keyword>
<feature type="compositionally biased region" description="Acidic residues" evidence="12">
    <location>
        <begin position="445"/>
        <end position="458"/>
    </location>
</feature>
<evidence type="ECO:0000256" key="7">
    <source>
        <dbReference type="ARBA" id="ARBA00023163"/>
    </source>
</evidence>
<dbReference type="AlphaFoldDB" id="A0A2R5GAA2"/>
<evidence type="ECO:0000313" key="16">
    <source>
        <dbReference type="EMBL" id="GBG27947.1"/>
    </source>
</evidence>
<feature type="compositionally biased region" description="Basic and acidic residues" evidence="12">
    <location>
        <begin position="479"/>
        <end position="490"/>
    </location>
</feature>
<evidence type="ECO:0000256" key="5">
    <source>
        <dbReference type="ARBA" id="ARBA00023015"/>
    </source>
</evidence>
<proteinExistence type="inferred from homology"/>
<feature type="region of interest" description="Disordered" evidence="12">
    <location>
        <begin position="975"/>
        <end position="1066"/>
    </location>
</feature>
<name>A0A2R5GAA2_9STRA</name>
<dbReference type="FunCoup" id="A0A2R5GAA2">
    <property type="interactions" value="562"/>
</dbReference>
<comment type="similarity">
    <text evidence="1 10">Belongs to the peptidase M24 family. SPT16 subfamily.</text>
</comment>
<dbReference type="SMART" id="SM01286">
    <property type="entry name" value="SPT16"/>
    <property type="match status" value="1"/>
</dbReference>
<dbReference type="PANTHER" id="PTHR13980:SF15">
    <property type="entry name" value="FACT COMPLEX SUBUNIT SPT16"/>
    <property type="match status" value="1"/>
</dbReference>
<dbReference type="InterPro" id="IPR029148">
    <property type="entry name" value="FACT-SPT16_Nlobe"/>
</dbReference>
<dbReference type="InterPro" id="IPR036005">
    <property type="entry name" value="Creatinase/aminopeptidase-like"/>
</dbReference>
<dbReference type="Gene3D" id="3.40.350.10">
    <property type="entry name" value="Creatinase/prolidase N-terminal domain"/>
    <property type="match status" value="1"/>
</dbReference>
<dbReference type="InParanoid" id="A0A2R5GAA2"/>
<dbReference type="EMBL" id="BEYU01000037">
    <property type="protein sequence ID" value="GBG27947.1"/>
    <property type="molecule type" value="Genomic_DNA"/>
</dbReference>
<dbReference type="InterPro" id="IPR013953">
    <property type="entry name" value="FACT_SPT16_M"/>
</dbReference>
<dbReference type="GO" id="GO:0031491">
    <property type="term" value="F:nucleosome binding"/>
    <property type="evidence" value="ECO:0007669"/>
    <property type="project" value="TreeGrafter"/>
</dbReference>
<dbReference type="InterPro" id="IPR011993">
    <property type="entry name" value="PH-like_dom_sf"/>
</dbReference>
<feature type="compositionally biased region" description="Basic and acidic residues" evidence="12">
    <location>
        <begin position="1033"/>
        <end position="1059"/>
    </location>
</feature>
<keyword evidence="5 10" id="KW-0805">Transcription regulation</keyword>
<keyword evidence="3 10" id="KW-0235">DNA replication</keyword>
<evidence type="ECO:0000256" key="12">
    <source>
        <dbReference type="SAM" id="MobiDB-lite"/>
    </source>
</evidence>
<dbReference type="GO" id="GO:0006260">
    <property type="term" value="P:DNA replication"/>
    <property type="evidence" value="ECO:0007669"/>
    <property type="project" value="UniProtKB-KW"/>
</dbReference>
<evidence type="ECO:0000313" key="17">
    <source>
        <dbReference type="Proteomes" id="UP000241890"/>
    </source>
</evidence>
<dbReference type="Pfam" id="PF24824">
    <property type="entry name" value="PH_SPT16"/>
    <property type="match status" value="1"/>
</dbReference>
<dbReference type="InterPro" id="IPR000994">
    <property type="entry name" value="Pept_M24"/>
</dbReference>
<feature type="coiled-coil region" evidence="11">
    <location>
        <begin position="641"/>
        <end position="672"/>
    </location>
</feature>
<dbReference type="Pfam" id="PF08644">
    <property type="entry name" value="SPT16"/>
    <property type="match status" value="1"/>
</dbReference>
<feature type="domain" description="FACT complex subunit SPT16 N-terminal lobe" evidence="13">
    <location>
        <begin position="6"/>
        <end position="173"/>
    </location>
</feature>
<evidence type="ECO:0000259" key="14">
    <source>
        <dbReference type="SMART" id="SM01286"/>
    </source>
</evidence>
<evidence type="ECO:0000259" key="13">
    <source>
        <dbReference type="SMART" id="SM01285"/>
    </source>
</evidence>
<keyword evidence="8 10" id="KW-0234">DNA repair</keyword>
<evidence type="ECO:0000256" key="11">
    <source>
        <dbReference type="SAM" id="Coils"/>
    </source>
</evidence>
<dbReference type="InterPro" id="IPR029149">
    <property type="entry name" value="Creatin/AminoP/Spt16_N"/>
</dbReference>
<evidence type="ECO:0000256" key="4">
    <source>
        <dbReference type="ARBA" id="ARBA00022763"/>
    </source>
</evidence>
<dbReference type="GO" id="GO:0006281">
    <property type="term" value="P:DNA repair"/>
    <property type="evidence" value="ECO:0007669"/>
    <property type="project" value="UniProtKB-UniRule"/>
</dbReference>
<dbReference type="Pfam" id="PF14826">
    <property type="entry name" value="FACT-Spt16_Nlob"/>
    <property type="match status" value="1"/>
</dbReference>
<dbReference type="GO" id="GO:0006368">
    <property type="term" value="P:transcription elongation by RNA polymerase II"/>
    <property type="evidence" value="ECO:0007669"/>
    <property type="project" value="TreeGrafter"/>
</dbReference>
<sequence length="1066" mass="120599">MGDATMDKPQCRAFWARVRKLRNDWLGGRNQENSVWANVDAWAVLMGKPPDNLATMLAASVHMYLFDKVLPNMLMVMTEKGLHILSAKNKIAYVSSVEKHKPADLELELKFEELSKDTVDAQIKAASEAVKASFNGKRLATLLKEGQDAKLAGRWNDALESAGVEKTSLKVGLRASLMVKMSDELKIAETSANIAGRAMKKSFIKQMESVLSDDPEVSNAKVSAAVSAALSNPTKKLKLKDIDPEELEVPVAPSVQSGGTYDLQPGAQSLDKAMTPDIIICQIVVKYAEYHAQIARTYLINPTSDQKKVYQALEAGRTALLNALVPGAKLGDVHAAAVKAITDLRPELKDKLVPSLGHGTGLELQTPSFSIKADNQQIAQPGMTFTITLGLENVEVKSEDKPATLPNGKYSMLVADLVAVEKTATKVLTNAVSVSLDDVRYTLDSSDDEDSSEEEENDQDRVQDIVNNTSGRRVTRSATKTDEQREREQRQASMNAKIDKAQKELLLKKAQEALGDGLDADSQDDDSGQDGKQERIVEAFKTPEEYPRGLERNQIYCDRENEAVFVPVGGFHIPFHISAIKSVTKLDEELDTILRLNFFFPTSGHTFAKDVSANMRTVMTKFPNLHYVKEMSFRSKDPHNLTRQFRQIKELQKQLRQKARMKEMERDIVEQEALVINKRPEGKNILLDDVSMRPPVRKGKCIGRLQAHVNGLRFRAGRTGEVFDLIYSNIKHFILQECKEREHEVLVHFHLRTPVLINKTKTYDVQFYTEVVEASVALDNRRRHMYDPDEIEEERREQLMKRKFNSAFRKFCRKVVDFTDELDDYDKPSPELAFEGVPFREMVTITPTLNTLCNLSGNPVFCITLDEIEHIHFERVEPSMKNFDMTIVLKSQMKPNSGVPQRISSIPMESLDTIRTWIYEKGNITFTVGTKALKWKVVMEGVYDELERGIFWKKEDEYGEEKDLGWNVLNVYNEDDEEEEGGEGGESESDFGASDAAESSDDDDDPDDYIDDDDEEDESSAEELSDEGEDWDQLEKQAAEDDKKRNRREREKDEEERINSKRRRKK</sequence>
<feature type="compositionally biased region" description="Polar residues" evidence="12">
    <location>
        <begin position="465"/>
        <end position="478"/>
    </location>
</feature>
<dbReference type="SUPFAM" id="SSF55920">
    <property type="entry name" value="Creatinase/aminopeptidase"/>
    <property type="match status" value="1"/>
</dbReference>
<dbReference type="Gene3D" id="2.30.29.210">
    <property type="entry name" value="FACT complex subunit Spt16p/Cdc68p"/>
    <property type="match status" value="1"/>
</dbReference>
<dbReference type="SMART" id="SM01285">
    <property type="entry name" value="FACT-Spt16_Nlob"/>
    <property type="match status" value="1"/>
</dbReference>
<evidence type="ECO:0000256" key="9">
    <source>
        <dbReference type="ARBA" id="ARBA00023242"/>
    </source>
</evidence>
<dbReference type="Pfam" id="PF00557">
    <property type="entry name" value="Peptidase_M24"/>
    <property type="match status" value="1"/>
</dbReference>
<dbReference type="Gene3D" id="3.90.230.10">
    <property type="entry name" value="Creatinase/methionine aminopeptidase superfamily"/>
    <property type="match status" value="1"/>
</dbReference>
<keyword evidence="2 10" id="KW-0158">Chromosome</keyword>
<evidence type="ECO:0000256" key="1">
    <source>
        <dbReference type="ARBA" id="ARBA00010779"/>
    </source>
</evidence>
<keyword evidence="7 10" id="KW-0804">Transcription</keyword>
<feature type="compositionally biased region" description="Acidic residues" evidence="12">
    <location>
        <begin position="975"/>
        <end position="989"/>
    </location>
</feature>
<dbReference type="Pfam" id="PF08512">
    <property type="entry name" value="Rttp106-like_middle"/>
    <property type="match status" value="1"/>
</dbReference>
<evidence type="ECO:0000259" key="15">
    <source>
        <dbReference type="SMART" id="SM01287"/>
    </source>
</evidence>
<evidence type="ECO:0000256" key="10">
    <source>
        <dbReference type="RuleBase" id="RU367052"/>
    </source>
</evidence>
<keyword evidence="6 11" id="KW-0175">Coiled coil</keyword>
<feature type="domain" description="Histone chaperone RTT106/FACT complex subunit SPT16-like middle" evidence="15">
    <location>
        <begin position="834"/>
        <end position="929"/>
    </location>
</feature>
<dbReference type="GO" id="GO:0035101">
    <property type="term" value="C:FACT complex"/>
    <property type="evidence" value="ECO:0007669"/>
    <property type="project" value="UniProtKB-UniRule"/>
</dbReference>
<dbReference type="SMART" id="SM01287">
    <property type="entry name" value="Rtt106"/>
    <property type="match status" value="1"/>
</dbReference>
<gene>
    <name evidence="16" type="ORF">FCC1311_041702</name>
</gene>
<comment type="subcellular location">
    <subcellularLocation>
        <location evidence="10">Nucleus</location>
    </subcellularLocation>
    <subcellularLocation>
        <location evidence="10">Chromosome</location>
    </subcellularLocation>
</comment>
<evidence type="ECO:0000256" key="2">
    <source>
        <dbReference type="ARBA" id="ARBA00022454"/>
    </source>
</evidence>
<protein>
    <recommendedName>
        <fullName evidence="10">FACT complex subunit</fullName>
    </recommendedName>
</protein>
<dbReference type="InterPro" id="IPR040258">
    <property type="entry name" value="Spt16"/>
</dbReference>
<comment type="function">
    <text evidence="10">Component of the FACT complex, a general chromatin factor that acts to reorganize nucleosomes. The FACT complex is involved in multiple processes that require DNA as a template such as mRNA elongation, DNA replication and DNA repair. During transcription elongation the FACT complex acts as a histone chaperone that both destabilizes and restores nucleosomal structure. It facilitates the passage of RNA polymerase II and transcription by promoting the dissociation of one histone H2A-H2B dimer from the nucleosome, then subsequently promotes the reestablishment of the nucleosome following the passage of RNA polymerase II.</text>
</comment>